<dbReference type="EMBL" id="JOKG01000001">
    <property type="protein sequence ID" value="KEQ15787.1"/>
    <property type="molecule type" value="Genomic_DNA"/>
</dbReference>
<keyword evidence="2" id="KW-1185">Reference proteome</keyword>
<organism evidence="1 2">
    <name type="scientific">Endozoicomonas montiporae</name>
    <dbReference type="NCBI Taxonomy" id="1027273"/>
    <lineage>
        <taxon>Bacteria</taxon>
        <taxon>Pseudomonadati</taxon>
        <taxon>Pseudomonadota</taxon>
        <taxon>Gammaproteobacteria</taxon>
        <taxon>Oceanospirillales</taxon>
        <taxon>Endozoicomonadaceae</taxon>
        <taxon>Endozoicomonas</taxon>
    </lineage>
</organism>
<protein>
    <submittedName>
        <fullName evidence="1">Uncharacterized protein</fullName>
    </submittedName>
</protein>
<proteinExistence type="predicted"/>
<dbReference type="AlphaFoldDB" id="A0A081NBG4"/>
<accession>A0A081NBG4</accession>
<dbReference type="RefSeq" id="WP_034873060.1">
    <property type="nucleotide sequence ID" value="NZ_JOKG01000001.1"/>
</dbReference>
<comment type="caution">
    <text evidence="1">The sequence shown here is derived from an EMBL/GenBank/DDBJ whole genome shotgun (WGS) entry which is preliminary data.</text>
</comment>
<reference evidence="1 2" key="1">
    <citation type="submission" date="2014-06" db="EMBL/GenBank/DDBJ databases">
        <title>Whole Genome Sequences of Three Symbiotic Endozoicomonas Bacteria.</title>
        <authorList>
            <person name="Neave M.J."/>
            <person name="Apprill A."/>
            <person name="Voolstra C.R."/>
        </authorList>
    </citation>
    <scope>NUCLEOTIDE SEQUENCE [LARGE SCALE GENOMIC DNA]</scope>
    <source>
        <strain evidence="1 2">LMG 24815</strain>
    </source>
</reference>
<dbReference type="Proteomes" id="UP000028006">
    <property type="component" value="Unassembled WGS sequence"/>
</dbReference>
<gene>
    <name evidence="1" type="ORF">GZ77_04420</name>
</gene>
<evidence type="ECO:0000313" key="2">
    <source>
        <dbReference type="Proteomes" id="UP000028006"/>
    </source>
</evidence>
<sequence>MPELTNTSFRLTFSERVQIFVNQKSLKNFVALFSGRSVSTSDPVIKLLKQKANKGSVVGQNCYIA</sequence>
<evidence type="ECO:0000313" key="1">
    <source>
        <dbReference type="EMBL" id="KEQ15787.1"/>
    </source>
</evidence>
<name>A0A081NBG4_9GAMM</name>